<comment type="caution">
    <text evidence="1">The sequence shown here is derived from an EMBL/GenBank/DDBJ whole genome shotgun (WGS) entry which is preliminary data.</text>
</comment>
<protein>
    <submittedName>
        <fullName evidence="1">Uncharacterized protein</fullName>
    </submittedName>
</protein>
<dbReference type="EMBL" id="JAPUUL010000005">
    <property type="protein sequence ID" value="KAJ8133546.1"/>
    <property type="molecule type" value="Genomic_DNA"/>
</dbReference>
<keyword evidence="2" id="KW-1185">Reference proteome</keyword>
<accession>A0ACC2K1K4</accession>
<sequence>MIENVVNLFKLIFRAFNRLYGPRRSKADQIEQYSPDPQGEVVAETARTITMGSSSLTVPQTIQALQISVQDAQVPNNSGQTFLPEGEIVQLLSSVNLGTLLPSASRELVEFIRTKAWRVFLAALMSHEWGEPRLIQVFESFLRDDFTDELLPLGDTKGDVERESTTGNPEKIRKDKAMTVISDRALWGILGTKNFIQNQWKVIVPVFKKANLGQLMKELPKETILPFTYQASSGYSGHFSDVVEARVHADHQDKLDPDASKKDVQVALKMLKSTIQGEDDYKVEQNWQREADTLNKLGGLNHPHLIRHISSFKWAGTHYIMFEWADDGTLRSFWAKDRKAHEQLSGDRIKEFLTQFCGLTEALCQLHNTDTQRSIGHAEDIQEMTSPSQTGGEGLNSESGPRDSSVPDNGGDVPEILVQGDGTEISNNGNKHWRHGDLKPENILVFKRESSWLGTLKIADLGLAKQHESATQFRPGVTATKHTTQRYEAPEVFTNRNGPRSRLYDIWSVGCILLESVIWLLYGYKGLETFYQGERNLNPQTDQTIYFTIGNGSNTIVSVSDTARLWMEEMLKEDPELKDSTALKGLLSLVKEKLLVVDVSNRADALVLHQELEKIKAAAATSPTYLFTGRSRANIEIPASLLKPIEATPRLRTQRSRNLLEVRSAQNPMLDSKWEVQPVDSISKGSVATAGRDKLSTFTDGSATLCQHCLSSNFGALGLLRIENEASLSQRKEICRMCEILLKILNKSNLFKTDDTTTDTILDPQAQNIPPEIPKVAAIGSPTYFNILRGWLDDCDQNHGNGHDNCRPKVVESSPIKIPTRLIDVGKGYSPSVYLKQSGEIDKTRQEFIALSHPWGDKDKHSHYCTTRQNISDHRNGIKVDSLPSTFKHAIEVTRQLGLRYLWIDSLCIIQGEGGDFDEQAKLMETVFSSAYCVIAATCAKGMSSGFLNSRRREIFRFEKPGESAVYVCEPIDNFQLEVIEGPLNKRGWVLQERALARRTIYFAENQTYWECGYGVRCETSTRMKNNQAAFLGDPQFPRMAMESTKGGQIRLYELLYKQYSRLDFTKIHDRPLAIAGIEQRLIRAFETQGGYGVFTRYFGRSLLWQRGETLLEPIQFPQSQPYQVPSWSWMAYKGAIDFMNLPFGEVEWEQKEIRSPWSPPTPTLASSSRLNTTHSTGWHTAATNGKNDLMATARDFSVAADCHIIYDRGEGPKDRVVKCVIVGRSKVAMGANRTHYVLVIAKKKDGGSYSRYERIGVAELPGNLITLDEVGLQVEVS</sequence>
<organism evidence="1 2">
    <name type="scientific">Lasiodiplodia mahajangana</name>
    <dbReference type="NCBI Taxonomy" id="1108764"/>
    <lineage>
        <taxon>Eukaryota</taxon>
        <taxon>Fungi</taxon>
        <taxon>Dikarya</taxon>
        <taxon>Ascomycota</taxon>
        <taxon>Pezizomycotina</taxon>
        <taxon>Dothideomycetes</taxon>
        <taxon>Dothideomycetes incertae sedis</taxon>
        <taxon>Botryosphaeriales</taxon>
        <taxon>Botryosphaeriaceae</taxon>
        <taxon>Lasiodiplodia</taxon>
    </lineage>
</organism>
<dbReference type="Proteomes" id="UP001153332">
    <property type="component" value="Unassembled WGS sequence"/>
</dbReference>
<gene>
    <name evidence="1" type="ORF">O1611_g71</name>
</gene>
<evidence type="ECO:0000313" key="2">
    <source>
        <dbReference type="Proteomes" id="UP001153332"/>
    </source>
</evidence>
<name>A0ACC2K1K4_9PEZI</name>
<proteinExistence type="predicted"/>
<evidence type="ECO:0000313" key="1">
    <source>
        <dbReference type="EMBL" id="KAJ8133546.1"/>
    </source>
</evidence>
<reference evidence="1" key="1">
    <citation type="submission" date="2022-12" db="EMBL/GenBank/DDBJ databases">
        <title>Genome Sequence of Lasiodiplodia mahajangana.</title>
        <authorList>
            <person name="Buettner E."/>
        </authorList>
    </citation>
    <scope>NUCLEOTIDE SEQUENCE</scope>
    <source>
        <strain evidence="1">VT137</strain>
    </source>
</reference>